<accession>D8TS44</accession>
<evidence type="ECO:0000256" key="14">
    <source>
        <dbReference type="ARBA" id="ARBA00043668"/>
    </source>
</evidence>
<keyword evidence="8 18" id="KW-0547">Nucleotide-binding</keyword>
<evidence type="ECO:0000256" key="12">
    <source>
        <dbReference type="ARBA" id="ARBA00023136"/>
    </source>
</evidence>
<evidence type="ECO:0000313" key="23">
    <source>
        <dbReference type="Proteomes" id="UP000001058"/>
    </source>
</evidence>
<dbReference type="KEGG" id="vcn:VOLCADRAFT_104207"/>
<evidence type="ECO:0000256" key="7">
    <source>
        <dbReference type="ARBA" id="ARBA00022729"/>
    </source>
</evidence>
<evidence type="ECO:0000256" key="16">
    <source>
        <dbReference type="ARBA" id="ARBA00043691"/>
    </source>
</evidence>
<dbReference type="GO" id="GO:0016020">
    <property type="term" value="C:membrane"/>
    <property type="evidence" value="ECO:0007669"/>
    <property type="project" value="UniProtKB-SubCell"/>
</dbReference>
<comment type="catalytic activity">
    <reaction evidence="16">
        <text>1D-myo-inositol hexakisphosphate + H2O = 1D-myo-inositol 1,2,4,5,6-pentakisphosphate + phosphate</text>
        <dbReference type="Rhea" id="RHEA:16989"/>
        <dbReference type="ChEBI" id="CHEBI:15377"/>
        <dbReference type="ChEBI" id="CHEBI:43474"/>
        <dbReference type="ChEBI" id="CHEBI:57798"/>
        <dbReference type="ChEBI" id="CHEBI:58130"/>
        <dbReference type="EC" id="3.1.3.62"/>
    </reaction>
    <physiologicalReaction direction="left-to-right" evidence="16">
        <dbReference type="Rhea" id="RHEA:16990"/>
    </physiologicalReaction>
</comment>
<organism evidence="23">
    <name type="scientific">Volvox carteri f. nagariensis</name>
    <dbReference type="NCBI Taxonomy" id="3068"/>
    <lineage>
        <taxon>Eukaryota</taxon>
        <taxon>Viridiplantae</taxon>
        <taxon>Chlorophyta</taxon>
        <taxon>core chlorophytes</taxon>
        <taxon>Chlorophyceae</taxon>
        <taxon>CS clade</taxon>
        <taxon>Chlamydomonadales</taxon>
        <taxon>Volvocaceae</taxon>
        <taxon>Volvox</taxon>
    </lineage>
</organism>
<evidence type="ECO:0000256" key="4">
    <source>
        <dbReference type="ARBA" id="ARBA00013040"/>
    </source>
</evidence>
<feature type="region of interest" description="Disordered" evidence="19">
    <location>
        <begin position="1302"/>
        <end position="1328"/>
    </location>
</feature>
<evidence type="ECO:0000256" key="13">
    <source>
        <dbReference type="ARBA" id="ARBA00031642"/>
    </source>
</evidence>
<comment type="subcellular location">
    <subcellularLocation>
        <location evidence="1">Membrane</location>
    </subcellularLocation>
</comment>
<dbReference type="GO" id="GO:0004672">
    <property type="term" value="F:protein kinase activity"/>
    <property type="evidence" value="ECO:0007669"/>
    <property type="project" value="InterPro"/>
</dbReference>
<feature type="region of interest" description="Disordered" evidence="19">
    <location>
        <begin position="472"/>
        <end position="516"/>
    </location>
</feature>
<dbReference type="InterPro" id="IPR011009">
    <property type="entry name" value="Kinase-like_dom_sf"/>
</dbReference>
<evidence type="ECO:0000256" key="8">
    <source>
        <dbReference type="ARBA" id="ARBA00022741"/>
    </source>
</evidence>
<dbReference type="InterPro" id="IPR008271">
    <property type="entry name" value="Ser/Thr_kinase_AS"/>
</dbReference>
<dbReference type="EC" id="3.1.3.80" evidence="3"/>
<evidence type="ECO:0000256" key="3">
    <source>
        <dbReference type="ARBA" id="ARBA00012976"/>
    </source>
</evidence>
<dbReference type="PANTHER" id="PTHR20963:SF8">
    <property type="entry name" value="MULTIPLE INOSITOL POLYPHOSPHATE PHOSPHATASE 1"/>
    <property type="match status" value="1"/>
</dbReference>
<dbReference type="Pfam" id="PF00069">
    <property type="entry name" value="Pkinase"/>
    <property type="match status" value="2"/>
</dbReference>
<dbReference type="Gene3D" id="1.10.510.10">
    <property type="entry name" value="Transferase(Phosphotransferase) domain 1"/>
    <property type="match status" value="2"/>
</dbReference>
<evidence type="ECO:0000256" key="2">
    <source>
        <dbReference type="ARBA" id="ARBA00008422"/>
    </source>
</evidence>
<keyword evidence="9" id="KW-0418">Kinase</keyword>
<proteinExistence type="inferred from homology"/>
<dbReference type="SMART" id="SM00220">
    <property type="entry name" value="S_TKc"/>
    <property type="match status" value="1"/>
</dbReference>
<evidence type="ECO:0000256" key="19">
    <source>
        <dbReference type="SAM" id="MobiDB-lite"/>
    </source>
</evidence>
<evidence type="ECO:0000256" key="20">
    <source>
        <dbReference type="SAM" id="SignalP"/>
    </source>
</evidence>
<feature type="binding site" evidence="18">
    <location>
        <position position="1020"/>
    </location>
    <ligand>
        <name>ATP</name>
        <dbReference type="ChEBI" id="CHEBI:30616"/>
    </ligand>
</feature>
<feature type="compositionally biased region" description="Gly residues" evidence="19">
    <location>
        <begin position="1302"/>
        <end position="1318"/>
    </location>
</feature>
<dbReference type="GO" id="GO:0005524">
    <property type="term" value="F:ATP binding"/>
    <property type="evidence" value="ECO:0007669"/>
    <property type="project" value="UniProtKB-UniRule"/>
</dbReference>
<evidence type="ECO:0000313" key="22">
    <source>
        <dbReference type="EMBL" id="EFJ49629.1"/>
    </source>
</evidence>
<dbReference type="EMBL" id="GL378334">
    <property type="protein sequence ID" value="EFJ49629.1"/>
    <property type="molecule type" value="Genomic_DNA"/>
</dbReference>
<dbReference type="Gene3D" id="3.40.50.1240">
    <property type="entry name" value="Phosphoglycerate mutase-like"/>
    <property type="match status" value="2"/>
</dbReference>
<dbReference type="SUPFAM" id="SSF56112">
    <property type="entry name" value="Protein kinase-like (PK-like)"/>
    <property type="match status" value="1"/>
</dbReference>
<evidence type="ECO:0000256" key="15">
    <source>
        <dbReference type="ARBA" id="ARBA00043671"/>
    </source>
</evidence>
<dbReference type="Gene3D" id="3.30.200.20">
    <property type="entry name" value="Phosphorylase Kinase, domain 1"/>
    <property type="match status" value="1"/>
</dbReference>
<dbReference type="GeneID" id="9623841"/>
<dbReference type="GO" id="GO:0003993">
    <property type="term" value="F:acid phosphatase activity"/>
    <property type="evidence" value="ECO:0007669"/>
    <property type="project" value="TreeGrafter"/>
</dbReference>
<feature type="compositionally biased region" description="Low complexity" evidence="19">
    <location>
        <begin position="832"/>
        <end position="852"/>
    </location>
</feature>
<dbReference type="eggNOG" id="KOG0603">
    <property type="taxonomic scope" value="Eukaryota"/>
</dbReference>
<keyword evidence="11 18" id="KW-0067">ATP-binding</keyword>
<dbReference type="Proteomes" id="UP000001058">
    <property type="component" value="Unassembled WGS sequence"/>
</dbReference>
<keyword evidence="12" id="KW-0472">Membrane</keyword>
<evidence type="ECO:0000259" key="21">
    <source>
        <dbReference type="PROSITE" id="PS50011"/>
    </source>
</evidence>
<feature type="region of interest" description="Disordered" evidence="19">
    <location>
        <begin position="1053"/>
        <end position="1075"/>
    </location>
</feature>
<protein>
    <recommendedName>
        <fullName evidence="5">Multiple inositol polyphosphate phosphatase 1</fullName>
        <ecNumber evidence="4">3.1.3.62</ecNumber>
        <ecNumber evidence="3">3.1.3.80</ecNumber>
    </recommendedName>
    <alternativeName>
        <fullName evidence="13">2,3-bisphosphoglycerate 3-phosphatase</fullName>
    </alternativeName>
</protein>
<reference evidence="22 23" key="1">
    <citation type="journal article" date="2010" name="Science">
        <title>Genomic analysis of organismal complexity in the multicellular green alga Volvox carteri.</title>
        <authorList>
            <person name="Prochnik S.E."/>
            <person name="Umen J."/>
            <person name="Nedelcu A.M."/>
            <person name="Hallmann A."/>
            <person name="Miller S.M."/>
            <person name="Nishii I."/>
            <person name="Ferris P."/>
            <person name="Kuo A."/>
            <person name="Mitros T."/>
            <person name="Fritz-Laylin L.K."/>
            <person name="Hellsten U."/>
            <person name="Chapman J."/>
            <person name="Simakov O."/>
            <person name="Rensing S.A."/>
            <person name="Terry A."/>
            <person name="Pangilinan J."/>
            <person name="Kapitonov V."/>
            <person name="Jurka J."/>
            <person name="Salamov A."/>
            <person name="Shapiro H."/>
            <person name="Schmutz J."/>
            <person name="Grimwood J."/>
            <person name="Lindquist E."/>
            <person name="Lucas S."/>
            <person name="Grigoriev I.V."/>
            <person name="Schmitt R."/>
            <person name="Kirk D."/>
            <person name="Rokhsar D.S."/>
        </authorList>
    </citation>
    <scope>NUCLEOTIDE SEQUENCE [LARGE SCALE GENOMIC DNA]</scope>
    <source>
        <strain evidence="23">f. Nagariensis / Eve</strain>
    </source>
</reference>
<evidence type="ECO:0000256" key="11">
    <source>
        <dbReference type="ARBA" id="ARBA00022840"/>
    </source>
</evidence>
<feature type="compositionally biased region" description="Low complexity" evidence="19">
    <location>
        <begin position="1470"/>
        <end position="1491"/>
    </location>
</feature>
<dbReference type="RefSeq" id="XP_002949136.1">
    <property type="nucleotide sequence ID" value="XM_002949090.1"/>
</dbReference>
<evidence type="ECO:0000256" key="18">
    <source>
        <dbReference type="PROSITE-ProRule" id="PRU10141"/>
    </source>
</evidence>
<evidence type="ECO:0000256" key="5">
    <source>
        <dbReference type="ARBA" id="ARBA00018097"/>
    </source>
</evidence>
<dbReference type="PROSITE" id="PS50011">
    <property type="entry name" value="PROTEIN_KINASE_DOM"/>
    <property type="match status" value="1"/>
</dbReference>
<feature type="compositionally biased region" description="Low complexity" evidence="19">
    <location>
        <begin position="773"/>
        <end position="791"/>
    </location>
</feature>
<dbReference type="OrthoDB" id="6509975at2759"/>
<dbReference type="GO" id="GO:0052745">
    <property type="term" value="F:inositol phosphate phosphatase activity"/>
    <property type="evidence" value="ECO:0007669"/>
    <property type="project" value="TreeGrafter"/>
</dbReference>
<name>D8TS44_VOLCA</name>
<evidence type="ECO:0000256" key="10">
    <source>
        <dbReference type="ARBA" id="ARBA00022801"/>
    </source>
</evidence>
<dbReference type="InterPro" id="IPR000560">
    <property type="entry name" value="His_Pase_clade-2"/>
</dbReference>
<feature type="region of interest" description="Disordered" evidence="19">
    <location>
        <begin position="832"/>
        <end position="873"/>
    </location>
</feature>
<feature type="region of interest" description="Disordered" evidence="19">
    <location>
        <begin position="1469"/>
        <end position="1507"/>
    </location>
</feature>
<dbReference type="PROSITE" id="PS00107">
    <property type="entry name" value="PROTEIN_KINASE_ATP"/>
    <property type="match status" value="1"/>
</dbReference>
<dbReference type="EC" id="3.1.3.62" evidence="4"/>
<feature type="compositionally biased region" description="Gly residues" evidence="19">
    <location>
        <begin position="476"/>
        <end position="492"/>
    </location>
</feature>
<evidence type="ECO:0000256" key="1">
    <source>
        <dbReference type="ARBA" id="ARBA00004370"/>
    </source>
</evidence>
<dbReference type="InterPro" id="IPR029033">
    <property type="entry name" value="His_PPase_superfam"/>
</dbReference>
<dbReference type="eggNOG" id="KOG1382">
    <property type="taxonomic scope" value="Eukaryota"/>
</dbReference>
<feature type="region of interest" description="Disordered" evidence="19">
    <location>
        <begin position="650"/>
        <end position="715"/>
    </location>
</feature>
<dbReference type="PANTHER" id="PTHR20963">
    <property type="entry name" value="MULTIPLE INOSITOL POLYPHOSPHATE PHOSPHATASE-RELATED"/>
    <property type="match status" value="1"/>
</dbReference>
<sequence>MGPISAAPLLILTVVCLSSLAARGFDVRRHLGTKTRYAFRLAVSSSPSVYKAPDPEGYDPVHLYLLARHGTRWPTGDRMRQINSLEALFADARNTADHPWIRNWTAPFSNVALMGGELHPTGADELWNLAYRLRKRFPSLSSQDYLPKRFPVVSTQVARTAASASAFTSGFFPGVGTKDLADDSRDVNPEPPRAPADANAVRSGGEVMNSDPAGQPRRVALQGGRLKSPLVAAAALHEELDETLRDSPKIRRPQAVAISMAPKDADPLLRFFEVCPAYAQHDEFTEKWIGPWMQGNWSRLVPILEQRLDLPRDMSPCEVEALWQLCLLEAGLYDITNQACSLFEPEEVMMLEWVDDIHLLETQSYGATINYEIAAPLLHDATEALKAAAAAAHTPDGAMAPVARFLFAHCETLVPLASLLGLFRPPVPPPPGATSAQLAASVSPAAAQRHLRRLDTLEDLHMMATGLQHLNAIGRRGPGSGSPGSGGGGGRSPGSMASEDSHVCYKGRPPPPTDWVEPPEGWYPMFTCDDYRMFKGARIAPFGANMALVLYRRREGDGAPRGRPKHLVRLLYNEQVLPVPGCSSAASGRGGEGSDESLDCDLEEFLQLVKDKTDPNALERLCGSEGEENLARRVERDLAQQTTLATLDLRPKCRNGEQQQEFGQPQRLASDTGSSCPHCSAASNSDALAGVPRGLCQGSARGPRQGKGTQPSAVATTAAPAVDIHLPSCAHPTSAGDGRAAAGVAGAVPAVAEALTAHAFSRLAEAAAPGPSPDGVLSPVSPPSSRRSSLSNLAALPGTQDVTLHNGVGLACKSSSDVEAAPCAAAAAAATAATSSAPVRSGSSTSLSTGSSHDQREQQAFPQAPAQGKGLRVEPAATVAGAAGGEWLLADQRAADNAGEPRLQLPAQDVGLCSMGLQLPHRRPATLRLRCIVRDPVTGSMLATARGHVDDASLPLCRPRARHMAAAAAGEGTCAQPGHLLFVEEAVLGRGAFGFVTLVTVLCSSPGSTHAVTERSYALKRLRRSAISPKHVMQEQQALRLLMTEQQLAASRAAAEVADGGQQQQQEKENLPRGRGVCSRCGGITGPHASGDEGAAARYGLHVCAGSAGSLTSSASGSSATAGAQRTGSARCAAAAVDEQYLYLLMELCSGGDLDRLVRTMARKTLVPRSSWLAQVVGGPAVAWRGLPEAAARFYAAGILLALEELHSHFIVYRDLKPGNVLIDDSGYPRLADFGMAKVLNGPTGRATSACGTLDYMLHLHLTWTRNAPEIVKLECEQLAKEGKAQVLEDLVESRALRRVGPAGGAAAGGGGRNGEAGPGRRRREDSGQGAYGLGVDWWSYGAVLYVLLTGCKPFCPPEAEAAGEDPTRVLVRIINPWYEVPLPVYLSPHAKDLLRRLLVRQPKWRLGCGGGGAEEIRAHPFFAGFDWDAYEERKMAPPYPIQAVSLPHEQEAESVACFFGFYGSSVPEQVPKPAAPGKPQQQPQQQVQAPHRPHPQQPPTNWLQDF</sequence>
<feature type="region of interest" description="Disordered" evidence="19">
    <location>
        <begin position="179"/>
        <end position="217"/>
    </location>
</feature>
<evidence type="ECO:0000256" key="9">
    <source>
        <dbReference type="ARBA" id="ARBA00022777"/>
    </source>
</evidence>
<keyword evidence="6" id="KW-0808">Transferase</keyword>
<feature type="compositionally biased region" description="Polar residues" evidence="19">
    <location>
        <begin position="656"/>
        <end position="686"/>
    </location>
</feature>
<evidence type="ECO:0000256" key="17">
    <source>
        <dbReference type="ARBA" id="ARBA00043832"/>
    </source>
</evidence>
<comment type="catalytic activity">
    <reaction evidence="14">
        <text>1D-myo-inositol 1,2,5,6-tetrakisphosphate + H2O = 1D-myo-inositol 1,2,6-trisphosphate + phosphate</text>
        <dbReference type="Rhea" id="RHEA:77119"/>
        <dbReference type="ChEBI" id="CHEBI:15377"/>
        <dbReference type="ChEBI" id="CHEBI:43474"/>
        <dbReference type="ChEBI" id="CHEBI:195535"/>
        <dbReference type="ChEBI" id="CHEBI:195537"/>
        <dbReference type="EC" id="3.1.3.62"/>
    </reaction>
    <physiologicalReaction direction="left-to-right" evidence="14">
        <dbReference type="Rhea" id="RHEA:77120"/>
    </physiologicalReaction>
</comment>
<keyword evidence="23" id="KW-1185">Reference proteome</keyword>
<dbReference type="InterPro" id="IPR000719">
    <property type="entry name" value="Prot_kinase_dom"/>
</dbReference>
<feature type="domain" description="Protein kinase" evidence="21">
    <location>
        <begin position="982"/>
        <end position="1423"/>
    </location>
</feature>
<comment type="similarity">
    <text evidence="2">Belongs to the histidine acid phosphatase family. MINPP1 subfamily.</text>
</comment>
<dbReference type="InterPro" id="IPR017441">
    <property type="entry name" value="Protein_kinase_ATP_BS"/>
</dbReference>
<feature type="signal peptide" evidence="20">
    <location>
        <begin position="1"/>
        <end position="24"/>
    </location>
</feature>
<dbReference type="STRING" id="3068.D8TS44"/>
<keyword evidence="10" id="KW-0378">Hydrolase</keyword>
<keyword evidence="7 20" id="KW-0732">Signal</keyword>
<comment type="catalytic activity">
    <reaction evidence="17">
        <text>(2R)-2,3-bisphosphoglycerate + H2O = (2R)-2-phosphoglycerate + phosphate</text>
        <dbReference type="Rhea" id="RHEA:27381"/>
        <dbReference type="ChEBI" id="CHEBI:15377"/>
        <dbReference type="ChEBI" id="CHEBI:43474"/>
        <dbReference type="ChEBI" id="CHEBI:58248"/>
        <dbReference type="ChEBI" id="CHEBI:58289"/>
        <dbReference type="EC" id="3.1.3.80"/>
    </reaction>
    <physiologicalReaction direction="left-to-right" evidence="17">
        <dbReference type="Rhea" id="RHEA:27382"/>
    </physiologicalReaction>
</comment>
<evidence type="ECO:0000256" key="6">
    <source>
        <dbReference type="ARBA" id="ARBA00022679"/>
    </source>
</evidence>
<dbReference type="GO" id="GO:0034417">
    <property type="term" value="F:bisphosphoglycerate 3-phosphatase activity"/>
    <property type="evidence" value="ECO:0007669"/>
    <property type="project" value="UniProtKB-EC"/>
</dbReference>
<feature type="region of interest" description="Disordered" evidence="19">
    <location>
        <begin position="766"/>
        <end position="791"/>
    </location>
</feature>
<dbReference type="SUPFAM" id="SSF53254">
    <property type="entry name" value="Phosphoglycerate mutase-like"/>
    <property type="match status" value="1"/>
</dbReference>
<feature type="compositionally biased region" description="Basic and acidic residues" evidence="19">
    <location>
        <begin position="179"/>
        <end position="188"/>
    </location>
</feature>
<dbReference type="Pfam" id="PF00328">
    <property type="entry name" value="His_Phos_2"/>
    <property type="match status" value="1"/>
</dbReference>
<dbReference type="InParanoid" id="D8TS44"/>
<comment type="catalytic activity">
    <reaction evidence="15">
        <text>1D-myo-inositol 1,2,4,5,6-pentakisphosphate + H2O = 1D-myo-inositol 1,2,5,6-tetrakisphosphate + phosphate</text>
        <dbReference type="Rhea" id="RHEA:77115"/>
        <dbReference type="ChEBI" id="CHEBI:15377"/>
        <dbReference type="ChEBI" id="CHEBI:43474"/>
        <dbReference type="ChEBI" id="CHEBI:57798"/>
        <dbReference type="ChEBI" id="CHEBI:195535"/>
        <dbReference type="EC" id="3.1.3.62"/>
    </reaction>
    <physiologicalReaction direction="left-to-right" evidence="15">
        <dbReference type="Rhea" id="RHEA:77116"/>
    </physiologicalReaction>
</comment>
<gene>
    <name evidence="22" type="ORF">VOLCADRAFT_104207</name>
</gene>
<feature type="chain" id="PRO_5003123813" description="Multiple inositol polyphosphate phosphatase 1" evidence="20">
    <location>
        <begin position="25"/>
        <end position="1507"/>
    </location>
</feature>
<dbReference type="PROSITE" id="PS00108">
    <property type="entry name" value="PROTEIN_KINASE_ST"/>
    <property type="match status" value="1"/>
</dbReference>